<keyword evidence="1" id="KW-1133">Transmembrane helix</keyword>
<reference evidence="4" key="1">
    <citation type="submission" date="2022-03" db="EMBL/GenBank/DDBJ databases">
        <title>Genome Identification and Characterization of new species Bdellovibrio reynosense LBG001 sp. nov. from a Mexico soil sample.</title>
        <authorList>
            <person name="Camilli A."/>
            <person name="Ajao Y."/>
            <person name="Guo X."/>
        </authorList>
    </citation>
    <scope>NUCLEOTIDE SEQUENCE</scope>
    <source>
        <strain evidence="4">LBG001</strain>
    </source>
</reference>
<feature type="signal peptide" evidence="2">
    <location>
        <begin position="1"/>
        <end position="19"/>
    </location>
</feature>
<feature type="transmembrane region" description="Helical" evidence="1">
    <location>
        <begin position="222"/>
        <end position="244"/>
    </location>
</feature>
<dbReference type="Pfam" id="PF03772">
    <property type="entry name" value="Competence"/>
    <property type="match status" value="1"/>
</dbReference>
<accession>A0ABY4CDA0</accession>
<evidence type="ECO:0000313" key="5">
    <source>
        <dbReference type="Proteomes" id="UP000830116"/>
    </source>
</evidence>
<dbReference type="EMBL" id="CP093442">
    <property type="protein sequence ID" value="UOF01651.1"/>
    <property type="molecule type" value="Genomic_DNA"/>
</dbReference>
<feature type="transmembrane region" description="Helical" evidence="1">
    <location>
        <begin position="192"/>
        <end position="215"/>
    </location>
</feature>
<keyword evidence="1" id="KW-0472">Membrane</keyword>
<feature type="domain" description="ComEC/Rec2-related protein" evidence="3">
    <location>
        <begin position="56"/>
        <end position="286"/>
    </location>
</feature>
<gene>
    <name evidence="4" type="ORF">MNR06_01625</name>
</gene>
<sequence length="298" mass="33057">MAILLILAFVLSIPLPTHLHDNASAVSQEFHKKCIEIIPHSTQHASSLAALVCGEKITDEKLKANLSKTSLIHIFVISGSHLILLDQLLGILKIPLYLRFVFLGAYALFGGWQAPAVRALLGFAVRETFAYRKIFFPADLIVLITGFTALFLFQSYWQSLSFLMSWSAALALSVVAVFRVRNSFSKAVLSQFAIYFFMLAPLWGIGSLHPLSILYNLCLAPVVSFVLLPLSFFTVAMPPLAVVFDSVMNIFGSLLPLVAEPVKTAAVTAPTLPFLWLWLLGLHLCLHFLRLKLWQGKM</sequence>
<feature type="chain" id="PRO_5046721530" evidence="2">
    <location>
        <begin position="20"/>
        <end position="298"/>
    </location>
</feature>
<evidence type="ECO:0000313" key="4">
    <source>
        <dbReference type="EMBL" id="UOF01651.1"/>
    </source>
</evidence>
<name>A0ABY4CDA0_9BACT</name>
<feature type="transmembrane region" description="Helical" evidence="1">
    <location>
        <begin position="264"/>
        <end position="289"/>
    </location>
</feature>
<keyword evidence="2" id="KW-0732">Signal</keyword>
<dbReference type="Proteomes" id="UP000830116">
    <property type="component" value="Chromosome"/>
</dbReference>
<dbReference type="RefSeq" id="WP_243538216.1">
    <property type="nucleotide sequence ID" value="NZ_CP093442.1"/>
</dbReference>
<evidence type="ECO:0000256" key="1">
    <source>
        <dbReference type="SAM" id="Phobius"/>
    </source>
</evidence>
<feature type="transmembrane region" description="Helical" evidence="1">
    <location>
        <begin position="160"/>
        <end position="180"/>
    </location>
</feature>
<evidence type="ECO:0000256" key="2">
    <source>
        <dbReference type="SAM" id="SignalP"/>
    </source>
</evidence>
<keyword evidence="5" id="KW-1185">Reference proteome</keyword>
<organism evidence="4 5">
    <name type="scientific">Bdellovibrio reynosensis</name>
    <dbReference type="NCBI Taxonomy" id="2835041"/>
    <lineage>
        <taxon>Bacteria</taxon>
        <taxon>Pseudomonadati</taxon>
        <taxon>Bdellovibrionota</taxon>
        <taxon>Bdellovibrionia</taxon>
        <taxon>Bdellovibrionales</taxon>
        <taxon>Pseudobdellovibrionaceae</taxon>
        <taxon>Bdellovibrio</taxon>
    </lineage>
</organism>
<feature type="transmembrane region" description="Helical" evidence="1">
    <location>
        <begin position="96"/>
        <end position="114"/>
    </location>
</feature>
<dbReference type="InterPro" id="IPR004477">
    <property type="entry name" value="ComEC_N"/>
</dbReference>
<feature type="transmembrane region" description="Helical" evidence="1">
    <location>
        <begin position="134"/>
        <end position="153"/>
    </location>
</feature>
<protein>
    <submittedName>
        <fullName evidence="4">ComEC/Rec2 family competence protein</fullName>
    </submittedName>
</protein>
<evidence type="ECO:0000259" key="3">
    <source>
        <dbReference type="Pfam" id="PF03772"/>
    </source>
</evidence>
<proteinExistence type="predicted"/>
<keyword evidence="1" id="KW-0812">Transmembrane</keyword>